<feature type="transmembrane region" description="Helical" evidence="1">
    <location>
        <begin position="12"/>
        <end position="33"/>
    </location>
</feature>
<feature type="transmembrane region" description="Helical" evidence="1">
    <location>
        <begin position="130"/>
        <end position="152"/>
    </location>
</feature>
<evidence type="ECO:0000313" key="4">
    <source>
        <dbReference type="EMBL" id="CAE2198903.1"/>
    </source>
</evidence>
<sequence>MTKMAGSAKLAFLWLIVFPSKCVLLATVIGGPIAASEDVDFLDGFLYLLQVLTGAAVPLTSWAGPSGTGGVILSNIVAIARQIILAYHIGISAGPLLEPLLDVDVPPFLRGCMEGKLLVARTAGEVSKKFGVFFVLVGMVCTFVAAVLGGLLAAAEGWSYEEGFVMALGAVTSANTVLPSTPATLATGGGVFFGLIIGLVASAILGIVIALASVPLLGFDLTWNDTPVARAPGVLSKEQRERVAAAATKEVHSGEKAVELEVVESM</sequence>
<dbReference type="EMBL" id="HBKO01008764">
    <property type="protein sequence ID" value="CAE2198901.1"/>
    <property type="molecule type" value="Transcribed_RNA"/>
</dbReference>
<evidence type="ECO:0000256" key="2">
    <source>
        <dbReference type="SAM" id="SignalP"/>
    </source>
</evidence>
<evidence type="ECO:0000313" key="3">
    <source>
        <dbReference type="EMBL" id="CAE2198901.1"/>
    </source>
</evidence>
<feature type="signal peptide" evidence="2">
    <location>
        <begin position="1"/>
        <end position="22"/>
    </location>
</feature>
<keyword evidence="1" id="KW-0812">Transmembrane</keyword>
<keyword evidence="2" id="KW-0732">Signal</keyword>
<feature type="transmembrane region" description="Helical" evidence="1">
    <location>
        <begin position="191"/>
        <end position="214"/>
    </location>
</feature>
<accession>A0A6T7XVZ7</accession>
<dbReference type="EMBL" id="HBKO01008765">
    <property type="protein sequence ID" value="CAE2198903.1"/>
    <property type="molecule type" value="Transcribed_RNA"/>
</dbReference>
<protein>
    <submittedName>
        <fullName evidence="3">Uncharacterized protein</fullName>
    </submittedName>
</protein>
<evidence type="ECO:0000256" key="1">
    <source>
        <dbReference type="SAM" id="Phobius"/>
    </source>
</evidence>
<dbReference type="AlphaFoldDB" id="A0A6T7XVZ7"/>
<reference evidence="3" key="1">
    <citation type="submission" date="2021-01" db="EMBL/GenBank/DDBJ databases">
        <authorList>
            <person name="Corre E."/>
            <person name="Pelletier E."/>
            <person name="Niang G."/>
            <person name="Scheremetjew M."/>
            <person name="Finn R."/>
            <person name="Kale V."/>
            <person name="Holt S."/>
            <person name="Cochrane G."/>
            <person name="Meng A."/>
            <person name="Brown T."/>
            <person name="Cohen L."/>
        </authorList>
    </citation>
    <scope>NUCLEOTIDE SEQUENCE</scope>
    <source>
        <strain evidence="3">UIO037</strain>
    </source>
</reference>
<keyword evidence="1" id="KW-1133">Transmembrane helix</keyword>
<name>A0A6T7XVZ7_9EUKA</name>
<keyword evidence="1" id="KW-0472">Membrane</keyword>
<proteinExistence type="predicted"/>
<feature type="transmembrane region" description="Helical" evidence="1">
    <location>
        <begin position="164"/>
        <end position="185"/>
    </location>
</feature>
<organism evidence="3">
    <name type="scientific">Prymnesium polylepis</name>
    <dbReference type="NCBI Taxonomy" id="72548"/>
    <lineage>
        <taxon>Eukaryota</taxon>
        <taxon>Haptista</taxon>
        <taxon>Haptophyta</taxon>
        <taxon>Prymnesiophyceae</taxon>
        <taxon>Prymnesiales</taxon>
        <taxon>Prymnesiaceae</taxon>
        <taxon>Prymnesium</taxon>
    </lineage>
</organism>
<feature type="chain" id="PRO_5036191711" evidence="2">
    <location>
        <begin position="23"/>
        <end position="266"/>
    </location>
</feature>
<gene>
    <name evidence="3" type="ORF">CPOL0286_LOCUS4055</name>
    <name evidence="4" type="ORF">CPOL0286_LOCUS4056</name>
</gene>